<dbReference type="RefSeq" id="XP_006820371.1">
    <property type="nucleotide sequence ID" value="XM_006820308.1"/>
</dbReference>
<dbReference type="Proteomes" id="UP000694865">
    <property type="component" value="Unplaced"/>
</dbReference>
<proteinExistence type="predicted"/>
<keyword evidence="1" id="KW-0677">Repeat</keyword>
<evidence type="ECO:0000256" key="1">
    <source>
        <dbReference type="ARBA" id="ARBA00022737"/>
    </source>
</evidence>
<dbReference type="PANTHER" id="PTHR16263:SF4">
    <property type="entry name" value="TETRATRICOPEPTIDE REPEAT PROTEIN 38"/>
    <property type="match status" value="1"/>
</dbReference>
<name>A0ABM0MK30_SACKO</name>
<gene>
    <name evidence="4" type="primary">LOC102809876</name>
</gene>
<evidence type="ECO:0000313" key="4">
    <source>
        <dbReference type="RefSeq" id="XP_006820371.1"/>
    </source>
</evidence>
<sequence length="175" mass="19789">MVEVWDGVISGMMPVQIGMMNEGGMVEVWDGYIGWYDENSVGGMEACCTKLLDADPNCVLGNVLVHGLDVMGTGRSIYRDPEFKANMDNIVKLAETPSVTPREKLHVEGITAWAYGEIDKAQIKWEEILLKHPTDMLALKFAHDSYFYMGYSAQMRDSLARVLPYWRVTLHYMVT</sequence>
<dbReference type="GeneID" id="102809876"/>
<evidence type="ECO:0000256" key="2">
    <source>
        <dbReference type="ARBA" id="ARBA00022803"/>
    </source>
</evidence>
<keyword evidence="2" id="KW-0802">TPR repeat</keyword>
<reference evidence="4" key="1">
    <citation type="submission" date="2025-08" db="UniProtKB">
        <authorList>
            <consortium name="RefSeq"/>
        </authorList>
    </citation>
    <scope>IDENTIFICATION</scope>
    <source>
        <tissue evidence="4">Testes</tissue>
    </source>
</reference>
<dbReference type="InterPro" id="IPR033891">
    <property type="entry name" value="TTC38"/>
</dbReference>
<evidence type="ECO:0000313" key="3">
    <source>
        <dbReference type="Proteomes" id="UP000694865"/>
    </source>
</evidence>
<protein>
    <submittedName>
        <fullName evidence="4">Tetratricopeptide repeat protein 38-like</fullName>
    </submittedName>
</protein>
<organism evidence="3 4">
    <name type="scientific">Saccoglossus kowalevskii</name>
    <name type="common">Acorn worm</name>
    <dbReference type="NCBI Taxonomy" id="10224"/>
    <lineage>
        <taxon>Eukaryota</taxon>
        <taxon>Metazoa</taxon>
        <taxon>Hemichordata</taxon>
        <taxon>Enteropneusta</taxon>
        <taxon>Harrimaniidae</taxon>
        <taxon>Saccoglossus</taxon>
    </lineage>
</organism>
<accession>A0ABM0MK30</accession>
<keyword evidence="3" id="KW-1185">Reference proteome</keyword>
<dbReference type="PANTHER" id="PTHR16263">
    <property type="entry name" value="TETRATRICOPEPTIDE REPEAT PROTEIN 38"/>
    <property type="match status" value="1"/>
</dbReference>